<evidence type="ECO:0000256" key="3">
    <source>
        <dbReference type="ARBA" id="ARBA00022771"/>
    </source>
</evidence>
<reference evidence="8" key="1">
    <citation type="submission" date="2020-04" db="EMBL/GenBank/DDBJ databases">
        <title>Analysis of mating type loci in Filobasidium floriforme.</title>
        <authorList>
            <person name="Nowrousian M."/>
        </authorList>
    </citation>
    <scope>NUCLEOTIDE SEQUENCE</scope>
    <source>
        <strain evidence="8">CBS 6242</strain>
    </source>
</reference>
<dbReference type="AlphaFoldDB" id="A0A8K0NPT7"/>
<dbReference type="GO" id="GO:0008270">
    <property type="term" value="F:zinc ion binding"/>
    <property type="evidence" value="ECO:0007669"/>
    <property type="project" value="UniProtKB-KW"/>
</dbReference>
<feature type="domain" description="C3H1-type" evidence="7">
    <location>
        <begin position="250"/>
        <end position="278"/>
    </location>
</feature>
<dbReference type="Pfam" id="PF00642">
    <property type="entry name" value="zf-CCCH"/>
    <property type="match status" value="2"/>
</dbReference>
<keyword evidence="2" id="KW-0677">Repeat</keyword>
<evidence type="ECO:0000256" key="2">
    <source>
        <dbReference type="ARBA" id="ARBA00022737"/>
    </source>
</evidence>
<keyword evidence="4 5" id="KW-0862">Zinc</keyword>
<feature type="region of interest" description="Disordered" evidence="6">
    <location>
        <begin position="98"/>
        <end position="141"/>
    </location>
</feature>
<evidence type="ECO:0000313" key="9">
    <source>
        <dbReference type="Proteomes" id="UP000812966"/>
    </source>
</evidence>
<feature type="region of interest" description="Disordered" evidence="6">
    <location>
        <begin position="282"/>
        <end position="316"/>
    </location>
</feature>
<feature type="compositionally biased region" description="Basic and acidic residues" evidence="6">
    <location>
        <begin position="453"/>
        <end position="466"/>
    </location>
</feature>
<evidence type="ECO:0000256" key="4">
    <source>
        <dbReference type="ARBA" id="ARBA00022833"/>
    </source>
</evidence>
<comment type="caution">
    <text evidence="8">The sequence shown here is derived from an EMBL/GenBank/DDBJ whole genome shotgun (WGS) entry which is preliminary data.</text>
</comment>
<keyword evidence="1 5" id="KW-0479">Metal-binding</keyword>
<dbReference type="InterPro" id="IPR045877">
    <property type="entry name" value="ZFP36-like"/>
</dbReference>
<feature type="zinc finger region" description="C3H1-type" evidence="5">
    <location>
        <begin position="675"/>
        <end position="703"/>
    </location>
</feature>
<dbReference type="PANTHER" id="PTHR12547:SF18">
    <property type="entry name" value="PROTEIN TIS11"/>
    <property type="match status" value="1"/>
</dbReference>
<accession>A0A8K0NPT7</accession>
<feature type="domain" description="C3H1-type" evidence="7">
    <location>
        <begin position="675"/>
        <end position="703"/>
    </location>
</feature>
<feature type="domain" description="C3H1-type" evidence="7">
    <location>
        <begin position="651"/>
        <end position="671"/>
    </location>
</feature>
<feature type="domain" description="C3H1-type" evidence="7">
    <location>
        <begin position="563"/>
        <end position="590"/>
    </location>
</feature>
<name>A0A8K0NPT7_9TREE</name>
<dbReference type="Proteomes" id="UP000812966">
    <property type="component" value="Unassembled WGS sequence"/>
</dbReference>
<dbReference type="SMART" id="SM00356">
    <property type="entry name" value="ZnF_C3H1"/>
    <property type="match status" value="6"/>
</dbReference>
<evidence type="ECO:0000259" key="7">
    <source>
        <dbReference type="PROSITE" id="PS50103"/>
    </source>
</evidence>
<dbReference type="GO" id="GO:0003729">
    <property type="term" value="F:mRNA binding"/>
    <property type="evidence" value="ECO:0007669"/>
    <property type="project" value="InterPro"/>
</dbReference>
<organism evidence="8 9">
    <name type="scientific">Filobasidium floriforme</name>
    <dbReference type="NCBI Taxonomy" id="5210"/>
    <lineage>
        <taxon>Eukaryota</taxon>
        <taxon>Fungi</taxon>
        <taxon>Dikarya</taxon>
        <taxon>Basidiomycota</taxon>
        <taxon>Agaricomycotina</taxon>
        <taxon>Tremellomycetes</taxon>
        <taxon>Filobasidiales</taxon>
        <taxon>Filobasidiaceae</taxon>
        <taxon>Filobasidium</taxon>
    </lineage>
</organism>
<evidence type="ECO:0000313" key="8">
    <source>
        <dbReference type="EMBL" id="KAG7531215.1"/>
    </source>
</evidence>
<feature type="zinc finger region" description="C3H1-type" evidence="5">
    <location>
        <begin position="250"/>
        <end position="278"/>
    </location>
</feature>
<dbReference type="PROSITE" id="PS50103">
    <property type="entry name" value="ZF_C3H1"/>
    <property type="match status" value="4"/>
</dbReference>
<keyword evidence="3 5" id="KW-0863">Zinc-finger</keyword>
<feature type="compositionally biased region" description="Polar residues" evidence="6">
    <location>
        <begin position="300"/>
        <end position="316"/>
    </location>
</feature>
<keyword evidence="9" id="KW-1185">Reference proteome</keyword>
<evidence type="ECO:0000256" key="5">
    <source>
        <dbReference type="PROSITE-ProRule" id="PRU00723"/>
    </source>
</evidence>
<feature type="zinc finger region" description="C3H1-type" evidence="5">
    <location>
        <begin position="563"/>
        <end position="590"/>
    </location>
</feature>
<feature type="zinc finger region" description="C3H1-type" evidence="5">
    <location>
        <begin position="651"/>
        <end position="671"/>
    </location>
</feature>
<dbReference type="InterPro" id="IPR036855">
    <property type="entry name" value="Znf_CCCH_sf"/>
</dbReference>
<protein>
    <recommendedName>
        <fullName evidence="7">C3H1-type domain-containing protein</fullName>
    </recommendedName>
</protein>
<feature type="compositionally biased region" description="Basic and acidic residues" evidence="6">
    <location>
        <begin position="285"/>
        <end position="295"/>
    </location>
</feature>
<feature type="region of interest" description="Disordered" evidence="6">
    <location>
        <begin position="1"/>
        <end position="31"/>
    </location>
</feature>
<dbReference type="EMBL" id="JABELV010000097">
    <property type="protein sequence ID" value="KAG7531215.1"/>
    <property type="molecule type" value="Genomic_DNA"/>
</dbReference>
<gene>
    <name evidence="8" type="ORF">FFLO_04519</name>
</gene>
<feature type="compositionally biased region" description="Polar residues" evidence="6">
    <location>
        <begin position="98"/>
        <end position="114"/>
    </location>
</feature>
<sequence length="705" mass="76528">MTTESPRRKARPSPIQVPLSPSRASGIERPIATSTGIISARRKLSLDPAPLTGAPGIIGSEARRKRNSNSHLPPPKSAAANFAQQRGISTVTVRTTLPLSPQAGNDASPSPKTGSSHAVSAASAKSAEERGLGSPLKTSGLRTSRTVEVDYLRNEMEKAMRMAGAETTEPDAEVRKDIILCKFYHTPGLTCTSRPCRFVHEFDPSSPIPTPQTASFAKAIGGSTDVVELVEQFPMSGGGSGPGSKHSKEKYRTVKCRDWEAKGECPYGEFCSFLHDVKPAPAEDGENKSSLKLAERPGLTTENSSTSLNGSRPKSFNGSNIIVPDLRWTRDDGLTVSNPATGTKPDFRDIAGKLVETISESLSTKLEGLRVSDEAPSPATQYASIPPRSAWQLGPPRMLAPNSAVQGVSPDLPISAYTFSTDSPGTPYHHVDDDAEEAEARASDSDGPEEAVEPSRPEQPTDHIRIHEPSNDAVRTDYANEPHLVLPPYIQPVHDFGAYPWPIERLYPQAVSATWDAILKDPSKVGPQGKDLEQEARKLVAQKLARMVKGGKLPPQEVQAKMNYRTKPCKFYASGDCPRGDSCSYLHDPSNKGLPAPEPKDEKSVNSEYKQFFNTSEGCRAQACPFLHIRVVPFGAPLAVRPRPWRNLSIQHFQTGTCVAGDQCHFAHYMEDKPAQPKKTCAFWATEAGCKLEEKCKFEHAQVGL</sequence>
<dbReference type="PANTHER" id="PTHR12547">
    <property type="entry name" value="CCCH ZINC FINGER/TIS11-RELATED"/>
    <property type="match status" value="1"/>
</dbReference>
<evidence type="ECO:0000256" key="1">
    <source>
        <dbReference type="ARBA" id="ARBA00022723"/>
    </source>
</evidence>
<proteinExistence type="predicted"/>
<feature type="region of interest" description="Disordered" evidence="6">
    <location>
        <begin position="436"/>
        <end position="466"/>
    </location>
</feature>
<dbReference type="InterPro" id="IPR000571">
    <property type="entry name" value="Znf_CCCH"/>
</dbReference>
<dbReference type="Gene3D" id="4.10.1000.10">
    <property type="entry name" value="Zinc finger, CCCH-type"/>
    <property type="match status" value="3"/>
</dbReference>
<feature type="compositionally biased region" description="Low complexity" evidence="6">
    <location>
        <begin position="115"/>
        <end position="125"/>
    </location>
</feature>
<dbReference type="SUPFAM" id="SSF90229">
    <property type="entry name" value="CCCH zinc finger"/>
    <property type="match status" value="2"/>
</dbReference>
<evidence type="ECO:0000256" key="6">
    <source>
        <dbReference type="SAM" id="MobiDB-lite"/>
    </source>
</evidence>
<feature type="region of interest" description="Disordered" evidence="6">
    <location>
        <begin position="46"/>
        <end position="84"/>
    </location>
</feature>